<proteinExistence type="predicted"/>
<dbReference type="InterPro" id="IPR006076">
    <property type="entry name" value="FAD-dep_OxRdtase"/>
</dbReference>
<dbReference type="EMBL" id="JAUSXK010000001">
    <property type="protein sequence ID" value="MDQ0644147.1"/>
    <property type="molecule type" value="Genomic_DNA"/>
</dbReference>
<protein>
    <submittedName>
        <fullName evidence="3">Glycine/D-amino acid oxidase-like deaminating enzyme</fullName>
        <ecNumber evidence="3">1.5.99.-</ecNumber>
    </submittedName>
</protein>
<evidence type="ECO:0000259" key="2">
    <source>
        <dbReference type="Pfam" id="PF01266"/>
    </source>
</evidence>
<dbReference type="EC" id="1.5.99.-" evidence="3"/>
<dbReference type="PANTHER" id="PTHR13847:SF289">
    <property type="entry name" value="GLYCINE OXIDASE"/>
    <property type="match status" value="1"/>
</dbReference>
<dbReference type="PANTHER" id="PTHR13847">
    <property type="entry name" value="SARCOSINE DEHYDROGENASE-RELATED"/>
    <property type="match status" value="1"/>
</dbReference>
<dbReference type="GO" id="GO:0016491">
    <property type="term" value="F:oxidoreductase activity"/>
    <property type="evidence" value="ECO:0007669"/>
    <property type="project" value="UniProtKB-KW"/>
</dbReference>
<evidence type="ECO:0000313" key="4">
    <source>
        <dbReference type="Proteomes" id="UP001239085"/>
    </source>
</evidence>
<comment type="caution">
    <text evidence="3">The sequence shown here is derived from an EMBL/GenBank/DDBJ whole genome shotgun (WGS) entry which is preliminary data.</text>
</comment>
<evidence type="ECO:0000313" key="3">
    <source>
        <dbReference type="EMBL" id="MDQ0644147.1"/>
    </source>
</evidence>
<dbReference type="Gene3D" id="3.40.50.720">
    <property type="entry name" value="NAD(P)-binding Rossmann-like Domain"/>
    <property type="match status" value="1"/>
</dbReference>
<dbReference type="RefSeq" id="WP_307361567.1">
    <property type="nucleotide sequence ID" value="NZ_JAUSXK010000001.1"/>
</dbReference>
<organism evidence="3 4">
    <name type="scientific">Microbacterium murale</name>
    <dbReference type="NCBI Taxonomy" id="1081040"/>
    <lineage>
        <taxon>Bacteria</taxon>
        <taxon>Bacillati</taxon>
        <taxon>Actinomycetota</taxon>
        <taxon>Actinomycetes</taxon>
        <taxon>Micrococcales</taxon>
        <taxon>Microbacteriaceae</taxon>
        <taxon>Microbacterium</taxon>
    </lineage>
</organism>
<keyword evidence="1 3" id="KW-0560">Oxidoreductase</keyword>
<keyword evidence="4" id="KW-1185">Reference proteome</keyword>
<dbReference type="SUPFAM" id="SSF51905">
    <property type="entry name" value="FAD/NAD(P)-binding domain"/>
    <property type="match status" value="1"/>
</dbReference>
<reference evidence="3 4" key="1">
    <citation type="submission" date="2023-07" db="EMBL/GenBank/DDBJ databases">
        <title>Comparative genomics of wheat-associated soil bacteria to identify genetic determinants of phenazine resistance.</title>
        <authorList>
            <person name="Mouncey N."/>
        </authorList>
    </citation>
    <scope>NUCLEOTIDE SEQUENCE [LARGE SCALE GENOMIC DNA]</scope>
    <source>
        <strain evidence="3 4">W2I7</strain>
    </source>
</reference>
<feature type="domain" description="FAD dependent oxidoreductase" evidence="2">
    <location>
        <begin position="11"/>
        <end position="88"/>
    </location>
</feature>
<feature type="domain" description="FAD dependent oxidoreductase" evidence="2">
    <location>
        <begin position="98"/>
        <end position="298"/>
    </location>
</feature>
<gene>
    <name evidence="3" type="ORF">QFZ46_002307</name>
</gene>
<sequence length="314" mass="32974">MTAAVIPSPRRIAVVGAGAVGASAAARIAERGIEVVLISAAAAGSTPVSRASFAWVNAHGKRPEQYRRLNEDGRRVHAERSDAHDTEWFARTGAEIDGVQYPDDGWVDTSAFLAAQLADLRAAGGMLRDGIAADSLDHVRELLGPVDLILVAAGAGTAALLRTVTPCPRLATSAGDDGFLARIDVDEHPLDRIRSLAGLQVRPDGPGRIAVQSLGIEAELRRTGATASVGTVWPALRAEIEGALGWRIPEDAGVRVDHAIRPHAADGLPCIGRVTQDVYVALTHSGITLAPLLAELIARDLQGDPDPRLAAFRP</sequence>
<accession>A0ABU0P9Y6</accession>
<evidence type="ECO:0000256" key="1">
    <source>
        <dbReference type="ARBA" id="ARBA00023002"/>
    </source>
</evidence>
<dbReference type="InterPro" id="IPR036188">
    <property type="entry name" value="FAD/NAD-bd_sf"/>
</dbReference>
<dbReference type="Gene3D" id="3.50.50.60">
    <property type="entry name" value="FAD/NAD(P)-binding domain"/>
    <property type="match status" value="1"/>
</dbReference>
<dbReference type="Gene3D" id="3.30.9.10">
    <property type="entry name" value="D-Amino Acid Oxidase, subunit A, domain 2"/>
    <property type="match status" value="1"/>
</dbReference>
<dbReference type="Proteomes" id="UP001239085">
    <property type="component" value="Unassembled WGS sequence"/>
</dbReference>
<name>A0ABU0P9Y6_9MICO</name>
<dbReference type="Pfam" id="PF01266">
    <property type="entry name" value="DAO"/>
    <property type="match status" value="2"/>
</dbReference>